<dbReference type="Gene3D" id="3.30.1550.10">
    <property type="entry name" value="Ribosomal protein L11/L12, N-terminal domain"/>
    <property type="match status" value="1"/>
</dbReference>
<dbReference type="GO" id="GO:0006412">
    <property type="term" value="P:translation"/>
    <property type="evidence" value="ECO:0007669"/>
    <property type="project" value="InterPro"/>
</dbReference>
<protein>
    <submittedName>
        <fullName evidence="7">Rpl11</fullName>
    </submittedName>
</protein>
<dbReference type="SUPFAM" id="SSF46906">
    <property type="entry name" value="Ribosomal protein L11, C-terminal domain"/>
    <property type="match status" value="1"/>
</dbReference>
<name>A0A346KN79_9APIC</name>
<dbReference type="InterPro" id="IPR036796">
    <property type="entry name" value="Ribosomal_uL11_N_sf"/>
</dbReference>
<keyword evidence="2 4" id="KW-0689">Ribosomal protein</keyword>
<dbReference type="InterPro" id="IPR020784">
    <property type="entry name" value="Ribosomal_uL11_N"/>
</dbReference>
<dbReference type="CDD" id="cd00349">
    <property type="entry name" value="Ribosomal_L11"/>
    <property type="match status" value="1"/>
</dbReference>
<dbReference type="InterPro" id="IPR036769">
    <property type="entry name" value="Ribosomal_uL11_C_sf"/>
</dbReference>
<evidence type="ECO:0000256" key="2">
    <source>
        <dbReference type="ARBA" id="ARBA00022980"/>
    </source>
</evidence>
<dbReference type="SUPFAM" id="SSF54747">
    <property type="entry name" value="Ribosomal L11/L12e N-terminal domain"/>
    <property type="match status" value="1"/>
</dbReference>
<dbReference type="Gene3D" id="1.10.10.250">
    <property type="entry name" value="Ribosomal protein L11, C-terminal domain"/>
    <property type="match status" value="1"/>
</dbReference>
<dbReference type="Pfam" id="PF00298">
    <property type="entry name" value="Ribosomal_L11"/>
    <property type="match status" value="1"/>
</dbReference>
<evidence type="ECO:0000256" key="1">
    <source>
        <dbReference type="ARBA" id="ARBA00010537"/>
    </source>
</evidence>
<dbReference type="PANTHER" id="PTHR11661:SF1">
    <property type="entry name" value="LARGE RIBOSOMAL SUBUNIT PROTEIN UL11M"/>
    <property type="match status" value="1"/>
</dbReference>
<evidence type="ECO:0000259" key="6">
    <source>
        <dbReference type="Pfam" id="PF03946"/>
    </source>
</evidence>
<evidence type="ECO:0000313" key="7">
    <source>
        <dbReference type="EMBL" id="AXP85370.1"/>
    </source>
</evidence>
<dbReference type="InterPro" id="IPR000911">
    <property type="entry name" value="Ribosomal_uL11"/>
</dbReference>
<comment type="similarity">
    <text evidence="1 4">Belongs to the universal ribosomal protein uL11 family.</text>
</comment>
<reference evidence="7" key="1">
    <citation type="submission" date="2018-05" db="EMBL/GenBank/DDBJ databases">
        <title>A widespread coral-associated apicomplexan with an unusual plastid.</title>
        <authorList>
            <person name="Kwong W.K."/>
            <person name="Keeling P.J."/>
        </authorList>
    </citation>
    <scope>NUCLEOTIDE SEQUENCE</scope>
</reference>
<proteinExistence type="inferred from homology"/>
<feature type="domain" description="Large ribosomal subunit protein uL11 C-terminal" evidence="5">
    <location>
        <begin position="71"/>
        <end position="133"/>
    </location>
</feature>
<dbReference type="SMART" id="SM00649">
    <property type="entry name" value="RL11"/>
    <property type="match status" value="1"/>
</dbReference>
<evidence type="ECO:0000256" key="3">
    <source>
        <dbReference type="ARBA" id="ARBA00023274"/>
    </source>
</evidence>
<dbReference type="AlphaFoldDB" id="A0A346KN79"/>
<dbReference type="InterPro" id="IPR020783">
    <property type="entry name" value="Ribosomal_uL11_C"/>
</dbReference>
<feature type="domain" description="Large ribosomal subunit protein uL11 N-terminal" evidence="6">
    <location>
        <begin position="8"/>
        <end position="63"/>
    </location>
</feature>
<keyword evidence="3 4" id="KW-0687">Ribonucleoprotein</keyword>
<accession>A0A346KN79</accession>
<dbReference type="Pfam" id="PF03946">
    <property type="entry name" value="Ribosomal_L11_N"/>
    <property type="match status" value="1"/>
</dbReference>
<dbReference type="GO" id="GO:0015934">
    <property type="term" value="C:large ribosomal subunit"/>
    <property type="evidence" value="ECO:0007669"/>
    <property type="project" value="TreeGrafter"/>
</dbReference>
<dbReference type="EMBL" id="MH304845">
    <property type="protein sequence ID" value="AXP85370.1"/>
    <property type="molecule type" value="Genomic_DNA"/>
</dbReference>
<organism evidence="7">
    <name type="scientific">Apicomplexa sp. WK-2018_Corallicola</name>
    <dbReference type="NCBI Taxonomy" id="2304055"/>
    <lineage>
        <taxon>Eukaryota</taxon>
        <taxon>Sar</taxon>
        <taxon>Alveolata</taxon>
        <taxon>Apicomplexa</taxon>
    </lineage>
</organism>
<dbReference type="HAMAP" id="MF_00736">
    <property type="entry name" value="Ribosomal_uL11"/>
    <property type="match status" value="1"/>
</dbReference>
<gene>
    <name evidence="7" type="primary">rpl11</name>
</gene>
<evidence type="ECO:0000256" key="4">
    <source>
        <dbReference type="RuleBase" id="RU003978"/>
    </source>
</evidence>
<evidence type="ECO:0000259" key="5">
    <source>
        <dbReference type="Pfam" id="PF00298"/>
    </source>
</evidence>
<dbReference type="GO" id="GO:0070180">
    <property type="term" value="F:large ribosomal subunit rRNA binding"/>
    <property type="evidence" value="ECO:0007669"/>
    <property type="project" value="TreeGrafter"/>
</dbReference>
<dbReference type="SMR" id="A0A346KN79"/>
<sequence>MNITKHTLKLILPAGKATPASVGPSLGQYGINLMKFCKEFNDKSILFTGDVRVKIILFENKTYTLKINSLPTSRLILNYLNFSKGSPTPHKKIGTLTQEGVDSIVKIKKAELYPISKPALIKMIKGTALSMGIYYSEK</sequence>
<dbReference type="PANTHER" id="PTHR11661">
    <property type="entry name" value="60S RIBOSOMAL PROTEIN L12"/>
    <property type="match status" value="1"/>
</dbReference>
<dbReference type="GO" id="GO:0003735">
    <property type="term" value="F:structural constituent of ribosome"/>
    <property type="evidence" value="ECO:0007669"/>
    <property type="project" value="InterPro"/>
</dbReference>